<comment type="caution">
    <text evidence="1">The sequence shown here is derived from an EMBL/GenBank/DDBJ whole genome shotgun (WGS) entry which is preliminary data.</text>
</comment>
<protein>
    <submittedName>
        <fullName evidence="1">Uncharacterized protein</fullName>
    </submittedName>
</protein>
<evidence type="ECO:0000313" key="1">
    <source>
        <dbReference type="EMBL" id="KAF0316055.1"/>
    </source>
</evidence>
<dbReference type="OrthoDB" id="10564238at2759"/>
<reference evidence="1 2" key="1">
    <citation type="submission" date="2019-12" db="EMBL/GenBank/DDBJ databases">
        <title>A genome sequence resource for the geographically widespread anthracnose pathogen Colletotrichum asianum.</title>
        <authorList>
            <person name="Meng Y."/>
        </authorList>
    </citation>
    <scope>NUCLEOTIDE SEQUENCE [LARGE SCALE GENOMIC DNA]</scope>
    <source>
        <strain evidence="1 2">ICMP 18580</strain>
    </source>
</reference>
<dbReference type="Proteomes" id="UP000434172">
    <property type="component" value="Unassembled WGS sequence"/>
</dbReference>
<feature type="non-terminal residue" evidence="1">
    <location>
        <position position="1"/>
    </location>
</feature>
<gene>
    <name evidence="1" type="ORF">GQ607_016699</name>
</gene>
<dbReference type="EMBL" id="WOWK01000174">
    <property type="protein sequence ID" value="KAF0316055.1"/>
    <property type="molecule type" value="Genomic_DNA"/>
</dbReference>
<organism evidence="1 2">
    <name type="scientific">Colletotrichum asianum</name>
    <dbReference type="NCBI Taxonomy" id="702518"/>
    <lineage>
        <taxon>Eukaryota</taxon>
        <taxon>Fungi</taxon>
        <taxon>Dikarya</taxon>
        <taxon>Ascomycota</taxon>
        <taxon>Pezizomycotina</taxon>
        <taxon>Sordariomycetes</taxon>
        <taxon>Hypocreomycetidae</taxon>
        <taxon>Glomerellales</taxon>
        <taxon>Glomerellaceae</taxon>
        <taxon>Colletotrichum</taxon>
        <taxon>Colletotrichum gloeosporioides species complex</taxon>
    </lineage>
</organism>
<proteinExistence type="predicted"/>
<sequence>VRPFGTRPSQQERAASAGNLKGLKYCIDLVFHAKFRYCQSLVGLVICAVGNRMPVQEVSLFRAIPNRGSPTTSSRPFQIILPQALSGCHGTSSTVPPIQVNEICTGVDVLYLHECLVAEWNFQSA</sequence>
<accession>A0A8H3VY56</accession>
<evidence type="ECO:0000313" key="2">
    <source>
        <dbReference type="Proteomes" id="UP000434172"/>
    </source>
</evidence>
<name>A0A8H3VY56_9PEZI</name>
<keyword evidence="2" id="KW-1185">Reference proteome</keyword>
<dbReference type="AlphaFoldDB" id="A0A8H3VY56"/>